<accession>A0A4Y8LV38</accession>
<evidence type="ECO:0000256" key="1">
    <source>
        <dbReference type="SAM" id="Phobius"/>
    </source>
</evidence>
<dbReference type="OrthoDB" id="2649733at2"/>
<dbReference type="AlphaFoldDB" id="A0A4Y8LV38"/>
<keyword evidence="1" id="KW-0812">Transmembrane</keyword>
<proteinExistence type="predicted"/>
<evidence type="ECO:0000313" key="3">
    <source>
        <dbReference type="Proteomes" id="UP000297900"/>
    </source>
</evidence>
<gene>
    <name evidence="2" type="ORF">E2980_13425</name>
</gene>
<protein>
    <submittedName>
        <fullName evidence="2">Uncharacterized protein</fullName>
    </submittedName>
</protein>
<keyword evidence="3" id="KW-1185">Reference proteome</keyword>
<dbReference type="EMBL" id="SOMN01000018">
    <property type="protein sequence ID" value="TFE25586.1"/>
    <property type="molecule type" value="Genomic_DNA"/>
</dbReference>
<reference evidence="2 3" key="1">
    <citation type="submission" date="2019-03" db="EMBL/GenBank/DDBJ databases">
        <title>Cohnella endophytica sp. nov., a novel endophytic bacterium isolated from bark of Sonneratia apetala.</title>
        <authorList>
            <person name="Tuo L."/>
        </authorList>
    </citation>
    <scope>NUCLEOTIDE SEQUENCE [LARGE SCALE GENOMIC DNA]</scope>
    <source>
        <strain evidence="2 3">CCTCC AB 208254</strain>
    </source>
</reference>
<sequence>MRRFNFTRPLLIIAVAILVRSLTTTVCLLLGASQETAGNIAFAAMVVAAIITFTKLNKSRNKR</sequence>
<keyword evidence="1" id="KW-1133">Transmembrane helix</keyword>
<dbReference type="RefSeq" id="WP_135152702.1">
    <property type="nucleotide sequence ID" value="NZ_SOMN01000018.1"/>
</dbReference>
<organism evidence="2 3">
    <name type="scientific">Cohnella luojiensis</name>
    <dbReference type="NCBI Taxonomy" id="652876"/>
    <lineage>
        <taxon>Bacteria</taxon>
        <taxon>Bacillati</taxon>
        <taxon>Bacillota</taxon>
        <taxon>Bacilli</taxon>
        <taxon>Bacillales</taxon>
        <taxon>Paenibacillaceae</taxon>
        <taxon>Cohnella</taxon>
    </lineage>
</organism>
<comment type="caution">
    <text evidence="2">The sequence shown here is derived from an EMBL/GenBank/DDBJ whole genome shotgun (WGS) entry which is preliminary data.</text>
</comment>
<name>A0A4Y8LV38_9BACL</name>
<keyword evidence="1" id="KW-0472">Membrane</keyword>
<evidence type="ECO:0000313" key="2">
    <source>
        <dbReference type="EMBL" id="TFE25586.1"/>
    </source>
</evidence>
<feature type="transmembrane region" description="Helical" evidence="1">
    <location>
        <begin position="39"/>
        <end position="56"/>
    </location>
</feature>
<dbReference type="Proteomes" id="UP000297900">
    <property type="component" value="Unassembled WGS sequence"/>
</dbReference>